<evidence type="ECO:0000256" key="9">
    <source>
        <dbReference type="ARBA" id="ARBA00023136"/>
    </source>
</evidence>
<feature type="transmembrane region" description="Helical" evidence="10">
    <location>
        <begin position="913"/>
        <end position="932"/>
    </location>
</feature>
<evidence type="ECO:0000313" key="13">
    <source>
        <dbReference type="EMBL" id="CAF1544247.1"/>
    </source>
</evidence>
<evidence type="ECO:0000256" key="6">
    <source>
        <dbReference type="ARBA" id="ARBA00022741"/>
    </source>
</evidence>
<evidence type="ECO:0000256" key="3">
    <source>
        <dbReference type="ARBA" id="ARBA00022448"/>
    </source>
</evidence>
<evidence type="ECO:0000256" key="1">
    <source>
        <dbReference type="ARBA" id="ARBA00004141"/>
    </source>
</evidence>
<comment type="caution">
    <text evidence="14">The sequence shown here is derived from an EMBL/GenBank/DDBJ whole genome shotgun (WGS) entry which is preliminary data.</text>
</comment>
<feature type="transmembrane region" description="Helical" evidence="10">
    <location>
        <begin position="827"/>
        <end position="847"/>
    </location>
</feature>
<dbReference type="FunFam" id="3.40.50.300:FF:000973">
    <property type="entry name" value="Multidrug resistance-associated protein 4"/>
    <property type="match status" value="1"/>
</dbReference>
<dbReference type="PANTHER" id="PTHR24223:SF456">
    <property type="entry name" value="MULTIDRUG RESISTANCE-ASSOCIATED PROTEIN LETHAL(2)03659"/>
    <property type="match status" value="1"/>
</dbReference>
<feature type="transmembrane region" description="Helical" evidence="10">
    <location>
        <begin position="319"/>
        <end position="342"/>
    </location>
</feature>
<feature type="transmembrane region" description="Helical" evidence="10">
    <location>
        <begin position="938"/>
        <end position="955"/>
    </location>
</feature>
<keyword evidence="7" id="KW-0067">ATP-binding</keyword>
<evidence type="ECO:0000259" key="12">
    <source>
        <dbReference type="PROSITE" id="PS50929"/>
    </source>
</evidence>
<feature type="transmembrane region" description="Helical" evidence="10">
    <location>
        <begin position="803"/>
        <end position="821"/>
    </location>
</feature>
<feature type="transmembrane region" description="Helical" evidence="10">
    <location>
        <begin position="218"/>
        <end position="236"/>
    </location>
</feature>
<dbReference type="AlphaFoldDB" id="A0A816A7Z9"/>
<evidence type="ECO:0000256" key="8">
    <source>
        <dbReference type="ARBA" id="ARBA00022989"/>
    </source>
</evidence>
<evidence type="ECO:0000259" key="11">
    <source>
        <dbReference type="PROSITE" id="PS50893"/>
    </source>
</evidence>
<dbReference type="Proteomes" id="UP000663852">
    <property type="component" value="Unassembled WGS sequence"/>
</dbReference>
<dbReference type="GO" id="GO:0005524">
    <property type="term" value="F:ATP binding"/>
    <property type="evidence" value="ECO:0007669"/>
    <property type="project" value="UniProtKB-KW"/>
</dbReference>
<evidence type="ECO:0000256" key="5">
    <source>
        <dbReference type="ARBA" id="ARBA00022737"/>
    </source>
</evidence>
<dbReference type="FunFam" id="3.40.50.300:FF:000163">
    <property type="entry name" value="Multidrug resistance-associated protein member 4"/>
    <property type="match status" value="1"/>
</dbReference>
<dbReference type="CDD" id="cd03250">
    <property type="entry name" value="ABCC_MRP_domain1"/>
    <property type="match status" value="1"/>
</dbReference>
<dbReference type="SMART" id="SM00382">
    <property type="entry name" value="AAA"/>
    <property type="match status" value="2"/>
</dbReference>
<dbReference type="Proteomes" id="UP000663828">
    <property type="component" value="Unassembled WGS sequence"/>
</dbReference>
<dbReference type="CDD" id="cd03244">
    <property type="entry name" value="ABCC_MRP_domain2"/>
    <property type="match status" value="1"/>
</dbReference>
<dbReference type="Gene3D" id="1.20.1560.10">
    <property type="entry name" value="ABC transporter type 1, transmembrane domain"/>
    <property type="match status" value="2"/>
</dbReference>
<feature type="domain" description="ABC transporter" evidence="11">
    <location>
        <begin position="420"/>
        <end position="645"/>
    </location>
</feature>
<evidence type="ECO:0000313" key="14">
    <source>
        <dbReference type="EMBL" id="CAF1593927.1"/>
    </source>
</evidence>
<accession>A0A816A7Z9</accession>
<dbReference type="CDD" id="cd18579">
    <property type="entry name" value="ABC_6TM_ABCC_D1"/>
    <property type="match status" value="1"/>
</dbReference>
<dbReference type="InterPro" id="IPR044746">
    <property type="entry name" value="ABCC_6TM_D1"/>
</dbReference>
<dbReference type="SUPFAM" id="SSF90123">
    <property type="entry name" value="ABC transporter transmembrane region"/>
    <property type="match status" value="2"/>
</dbReference>
<dbReference type="PROSITE" id="PS00211">
    <property type="entry name" value="ABC_TRANSPORTER_1"/>
    <property type="match status" value="1"/>
</dbReference>
<dbReference type="Gene3D" id="3.40.50.300">
    <property type="entry name" value="P-loop containing nucleotide triphosphate hydrolases"/>
    <property type="match status" value="2"/>
</dbReference>
<dbReference type="OrthoDB" id="6500128at2759"/>
<dbReference type="GO" id="GO:0140359">
    <property type="term" value="F:ABC-type transporter activity"/>
    <property type="evidence" value="ECO:0007669"/>
    <property type="project" value="InterPro"/>
</dbReference>
<dbReference type="InterPro" id="IPR036640">
    <property type="entry name" value="ABC1_TM_sf"/>
</dbReference>
<comment type="similarity">
    <text evidence="2">Belongs to the ABC transporter superfamily. ABCC family. Conjugate transporter (TC 3.A.1.208) subfamily.</text>
</comment>
<dbReference type="EMBL" id="CAJNOJ010001146">
    <property type="protein sequence ID" value="CAF1544247.1"/>
    <property type="molecule type" value="Genomic_DNA"/>
</dbReference>
<evidence type="ECO:0000313" key="15">
    <source>
        <dbReference type="Proteomes" id="UP000663828"/>
    </source>
</evidence>
<dbReference type="InterPro" id="IPR050173">
    <property type="entry name" value="ABC_transporter_C-like"/>
</dbReference>
<sequence>MFHEESDESTKLIDNKTDDDENISLSRLEWAESSYIRWPYLLFWWWINPILSIGYKRKLLLDDLDNLPFNDKSSILLKRLEAYDWTKLSIWNIISKEFGKEYFIAGLLHIPSLFLQLSLPLIIRLFVLNLNPFSNKIYIYSILLLLCSLLNGICYRQADFYSFRVGIRIRNAFMSFIYRNSLSMKLITRQKIQIGYMINLMANDTQKLEDAFAFAHKIWEGFVISILVFLILSYIMNPIAILIGYSVILLIILIQLIIGYILGKYRHITCLYSDKRVNLFNEMISGCDIIKMNNWEELIKEQIKQIRDKEMNSIRKSSYFRALSINQFFISSSLLSCITFSSCYLLNYSLNSIDIFIALAYFSLIRDTFMHYFSFTLEKLLEAKFAANRISTFIKLILEQNQTTHVVLTTMNNNEQKGEIEIKNGNFSWNLNKIHLLSINLRISSGSLIGIYGEVGSGKSSLLCAILGEMNIIDGEINTNQSTFSYLSQTPSIFLDTIRNNIIFNEIYDQKRYHEIIHACCLEQDFHSFGSTGDLTFLGEKGINLSGGQKVRIALARVLYRKADIYLIDDPLSAVDYTVAKQIYDRCFGRNGLLKNKTCLLVTHQIEYLENANQIIYMSNGSIKDFNESSFTKTLNVKDKKSFLSDMLDEKINTIDNQPIICEEISYNQNSKWSLWYRLFTAPPCGLFGLILLIVLFISNEIFFDGTNYWLSQNVKNSNNEKNNSENFLLIYVLLTLFLIIINYLSMNYFYYIFLNGSNYLHNQMVNSLLYTSMLFFESNPIGRNLNRISKDQQVLDESLPRSLLFGLLTLSTLIGSFIMISITNSYVIVLFFILIPIFIYLCYFYWKTNRQLKELESLTRSPIYSQYTSSLNNLITIRIFNKEEYFLKLFHERLDNNIRTHLNIEGAGQWSYLRLEFLASLIMFGTSLFLIFFSQQIPSSMIAFILVYSMTIAYRPQRSIRRLTEADLFQISAERIDEYGHLPKEEEDSNDNRQLISLPLTWPSNGKIQFYHYSFSYRSNLENILKNIHIEINSGEKIGIIGRTGAGKSSLFKSLFRFINEKNIQGQIFIDNIDISQITLKQLRINLSIIPQHSILFSGTLRYNLDPFNQYSDEQCWNVLNDVQLKEFLLKNSFDLSMNINENGLNLSIGQCQLISIARTILKQTKILLIDEGTANIDYKTDEIIQNVIKEKFSNRTVLIIAHRLNTIINCDRILVLDKGSVVNFDKPNHILQQYQ</sequence>
<feature type="domain" description="ABC transporter" evidence="11">
    <location>
        <begin position="1009"/>
        <end position="1237"/>
    </location>
</feature>
<organism evidence="14 15">
    <name type="scientific">Adineta ricciae</name>
    <name type="common">Rotifer</name>
    <dbReference type="NCBI Taxonomy" id="249248"/>
    <lineage>
        <taxon>Eukaryota</taxon>
        <taxon>Metazoa</taxon>
        <taxon>Spiralia</taxon>
        <taxon>Gnathifera</taxon>
        <taxon>Rotifera</taxon>
        <taxon>Eurotatoria</taxon>
        <taxon>Bdelloidea</taxon>
        <taxon>Adinetida</taxon>
        <taxon>Adinetidae</taxon>
        <taxon>Adineta</taxon>
    </lineage>
</organism>
<protein>
    <submittedName>
        <fullName evidence="14">Uncharacterized protein</fullName>
    </submittedName>
</protein>
<feature type="domain" description="ABC transmembrane type-1" evidence="12">
    <location>
        <begin position="103"/>
        <end position="370"/>
    </location>
</feature>
<feature type="transmembrane region" description="Helical" evidence="10">
    <location>
        <begin position="729"/>
        <end position="755"/>
    </location>
</feature>
<feature type="transmembrane region" description="Helical" evidence="10">
    <location>
        <begin position="242"/>
        <end position="262"/>
    </location>
</feature>
<dbReference type="CDD" id="cd18580">
    <property type="entry name" value="ABC_6TM_ABCC_D2"/>
    <property type="match status" value="1"/>
</dbReference>
<dbReference type="PROSITE" id="PS50893">
    <property type="entry name" value="ABC_TRANSPORTER_2"/>
    <property type="match status" value="2"/>
</dbReference>
<comment type="subcellular location">
    <subcellularLocation>
        <location evidence="1">Membrane</location>
        <topology evidence="1">Multi-pass membrane protein</topology>
    </subcellularLocation>
</comment>
<keyword evidence="5" id="KW-0677">Repeat</keyword>
<dbReference type="PANTHER" id="PTHR24223">
    <property type="entry name" value="ATP-BINDING CASSETTE SUB-FAMILY C"/>
    <property type="match status" value="1"/>
</dbReference>
<keyword evidence="15" id="KW-1185">Reference proteome</keyword>
<keyword evidence="8 10" id="KW-1133">Transmembrane helix</keyword>
<dbReference type="GO" id="GO:0016887">
    <property type="term" value="F:ATP hydrolysis activity"/>
    <property type="evidence" value="ECO:0007669"/>
    <property type="project" value="InterPro"/>
</dbReference>
<feature type="transmembrane region" description="Helical" evidence="10">
    <location>
        <begin position="137"/>
        <end position="155"/>
    </location>
</feature>
<keyword evidence="6" id="KW-0547">Nucleotide-binding</keyword>
<keyword evidence="4 10" id="KW-0812">Transmembrane</keyword>
<reference evidence="14" key="1">
    <citation type="submission" date="2021-02" db="EMBL/GenBank/DDBJ databases">
        <authorList>
            <person name="Nowell W R."/>
        </authorList>
    </citation>
    <scope>NUCLEOTIDE SEQUENCE</scope>
</reference>
<evidence type="ECO:0000256" key="4">
    <source>
        <dbReference type="ARBA" id="ARBA00022692"/>
    </source>
</evidence>
<dbReference type="InterPro" id="IPR003593">
    <property type="entry name" value="AAA+_ATPase"/>
</dbReference>
<feature type="transmembrane region" description="Helical" evidence="10">
    <location>
        <begin position="102"/>
        <end position="125"/>
    </location>
</feature>
<dbReference type="Pfam" id="PF00005">
    <property type="entry name" value="ABC_tran"/>
    <property type="match status" value="2"/>
</dbReference>
<dbReference type="InterPro" id="IPR003439">
    <property type="entry name" value="ABC_transporter-like_ATP-bd"/>
</dbReference>
<keyword evidence="3" id="KW-0813">Transport</keyword>
<name>A0A816A7Z9_ADIRI</name>
<dbReference type="GO" id="GO:0016020">
    <property type="term" value="C:membrane"/>
    <property type="evidence" value="ECO:0007669"/>
    <property type="project" value="UniProtKB-SubCell"/>
</dbReference>
<dbReference type="InterPro" id="IPR011527">
    <property type="entry name" value="ABC1_TM_dom"/>
</dbReference>
<dbReference type="InterPro" id="IPR044726">
    <property type="entry name" value="ABCC_6TM_D2"/>
</dbReference>
<dbReference type="SUPFAM" id="SSF52540">
    <property type="entry name" value="P-loop containing nucleoside triphosphate hydrolases"/>
    <property type="match status" value="2"/>
</dbReference>
<dbReference type="FunFam" id="1.20.1560.10:FF:000013">
    <property type="entry name" value="ABC transporter C family member 2"/>
    <property type="match status" value="1"/>
</dbReference>
<evidence type="ECO:0000256" key="10">
    <source>
        <dbReference type="SAM" id="Phobius"/>
    </source>
</evidence>
<feature type="transmembrane region" description="Helical" evidence="10">
    <location>
        <begin position="675"/>
        <end position="698"/>
    </location>
</feature>
<keyword evidence="9 10" id="KW-0472">Membrane</keyword>
<dbReference type="PROSITE" id="PS50929">
    <property type="entry name" value="ABC_TM1F"/>
    <property type="match status" value="2"/>
</dbReference>
<evidence type="ECO:0000256" key="2">
    <source>
        <dbReference type="ARBA" id="ARBA00009726"/>
    </source>
</evidence>
<feature type="transmembrane region" description="Helical" evidence="10">
    <location>
        <begin position="348"/>
        <end position="365"/>
    </location>
</feature>
<dbReference type="Pfam" id="PF00664">
    <property type="entry name" value="ABC_membrane"/>
    <property type="match status" value="2"/>
</dbReference>
<feature type="domain" description="ABC transmembrane type-1" evidence="12">
    <location>
        <begin position="687"/>
        <end position="954"/>
    </location>
</feature>
<dbReference type="InterPro" id="IPR017871">
    <property type="entry name" value="ABC_transporter-like_CS"/>
</dbReference>
<gene>
    <name evidence="13" type="ORF">EDS130_LOCUS45542</name>
    <name evidence="14" type="ORF">XAT740_LOCUS46875</name>
</gene>
<proteinExistence type="inferred from homology"/>
<dbReference type="EMBL" id="CAJNOR010006386">
    <property type="protein sequence ID" value="CAF1593927.1"/>
    <property type="molecule type" value="Genomic_DNA"/>
</dbReference>
<dbReference type="InterPro" id="IPR027417">
    <property type="entry name" value="P-loop_NTPase"/>
</dbReference>
<evidence type="ECO:0000256" key="7">
    <source>
        <dbReference type="ARBA" id="ARBA00022840"/>
    </source>
</evidence>